<evidence type="ECO:0000313" key="2">
    <source>
        <dbReference type="Proteomes" id="UP000559626"/>
    </source>
</evidence>
<dbReference type="RefSeq" id="WP_169530134.1">
    <property type="nucleotide sequence ID" value="NZ_JABBGH010000001.1"/>
</dbReference>
<proteinExistence type="predicted"/>
<keyword evidence="2" id="KW-1185">Reference proteome</keyword>
<name>A0A7Y0ACK1_9BACT</name>
<organism evidence="1 2">
    <name type="scientific">Hymenobacter polaris</name>
    <dbReference type="NCBI Taxonomy" id="2682546"/>
    <lineage>
        <taxon>Bacteria</taxon>
        <taxon>Pseudomonadati</taxon>
        <taxon>Bacteroidota</taxon>
        <taxon>Cytophagia</taxon>
        <taxon>Cytophagales</taxon>
        <taxon>Hymenobacteraceae</taxon>
        <taxon>Hymenobacter</taxon>
    </lineage>
</organism>
<reference evidence="1 2" key="1">
    <citation type="submission" date="2020-04" db="EMBL/GenBank/DDBJ databases">
        <title>Hymenobacter polaris sp. nov., isolated from Arctic soil.</title>
        <authorList>
            <person name="Dahal R.H."/>
        </authorList>
    </citation>
    <scope>NUCLEOTIDE SEQUENCE [LARGE SCALE GENOMIC DNA]</scope>
    <source>
        <strain evidence="1 2">RP-2-7</strain>
    </source>
</reference>
<dbReference type="AlphaFoldDB" id="A0A7Y0ACK1"/>
<dbReference type="Proteomes" id="UP000559626">
    <property type="component" value="Unassembled WGS sequence"/>
</dbReference>
<dbReference type="EMBL" id="JABBGH010000001">
    <property type="protein sequence ID" value="NML64864.1"/>
    <property type="molecule type" value="Genomic_DNA"/>
</dbReference>
<evidence type="ECO:0000313" key="1">
    <source>
        <dbReference type="EMBL" id="NML64864.1"/>
    </source>
</evidence>
<protein>
    <submittedName>
        <fullName evidence="1">Uncharacterized protein</fullName>
    </submittedName>
</protein>
<sequence length="238" mass="25658">MPFVLLPVLAAMRQVYTLPRTPARFQAYLRLLHGATRTDLLVPVQHFNPLAKEALVARLDELLALAAEPVVAEALGPLNAGAPAGEPLVQVALNLADDAHGGWTNRYTTDFANKFALGAPLERGFCTPLMWSSEAFSPALIEHRTQAQAWRCRYRLAHPAPRTLAEHVAQEVYVARQLAPPAAAAEPATLGAYERHQAATDQATLLAFFYGDEAARQLGLRPLGGLGPGAGFRLAQAL</sequence>
<accession>A0A7Y0ACK1</accession>
<comment type="caution">
    <text evidence="1">The sequence shown here is derived from an EMBL/GenBank/DDBJ whole genome shotgun (WGS) entry which is preliminary data.</text>
</comment>
<gene>
    <name evidence="1" type="ORF">HHL22_06560</name>
</gene>